<comment type="caution">
    <text evidence="2">The sequence shown here is derived from an EMBL/GenBank/DDBJ whole genome shotgun (WGS) entry which is preliminary data.</text>
</comment>
<sequence>MQSRDQRSEIIDLIAHERGLPRERVRLSDRLLHDLGMDGDDAVDFFNSVHERFGTDLTYLHEHWSEHFGPEGLSCWYGLAIIPAAVIGGAVAAMSGLSAFWGFVITVALLAAALWASRRWGPADKTVPITVEEVVAAVEAGAWPSRPGG</sequence>
<feature type="transmembrane region" description="Helical" evidence="1">
    <location>
        <begin position="99"/>
        <end position="116"/>
    </location>
</feature>
<accession>A0A850H5H5</accession>
<gene>
    <name evidence="2" type="ORF">HUV48_12950</name>
</gene>
<keyword evidence="1" id="KW-0472">Membrane</keyword>
<dbReference type="Gene3D" id="1.10.1200.10">
    <property type="entry name" value="ACP-like"/>
    <property type="match status" value="1"/>
</dbReference>
<keyword evidence="1" id="KW-1133">Transmembrane helix</keyword>
<dbReference type="SUPFAM" id="SSF47336">
    <property type="entry name" value="ACP-like"/>
    <property type="match status" value="1"/>
</dbReference>
<dbReference type="InterPro" id="IPR036736">
    <property type="entry name" value="ACP-like_sf"/>
</dbReference>
<evidence type="ECO:0000256" key="1">
    <source>
        <dbReference type="SAM" id="Phobius"/>
    </source>
</evidence>
<evidence type="ECO:0000313" key="3">
    <source>
        <dbReference type="Proteomes" id="UP000561438"/>
    </source>
</evidence>
<dbReference type="AlphaFoldDB" id="A0A850H5H5"/>
<keyword evidence="1" id="KW-0812">Transmembrane</keyword>
<feature type="transmembrane region" description="Helical" evidence="1">
    <location>
        <begin position="75"/>
        <end position="93"/>
    </location>
</feature>
<proteinExistence type="predicted"/>
<protein>
    <submittedName>
        <fullName evidence="2">Uncharacterized protein</fullName>
    </submittedName>
</protein>
<name>A0A850H5H5_9SPHN</name>
<organism evidence="2 3">
    <name type="scientific">Qipengyuania atrilutea</name>
    <dbReference type="NCBI Taxonomy" id="2744473"/>
    <lineage>
        <taxon>Bacteria</taxon>
        <taxon>Pseudomonadati</taxon>
        <taxon>Pseudomonadota</taxon>
        <taxon>Alphaproteobacteria</taxon>
        <taxon>Sphingomonadales</taxon>
        <taxon>Erythrobacteraceae</taxon>
        <taxon>Qipengyuania</taxon>
    </lineage>
</organism>
<reference evidence="2 3" key="1">
    <citation type="submission" date="2020-06" db="EMBL/GenBank/DDBJ databases">
        <title>Altererythrobacter sp. HHU K3-1.</title>
        <authorList>
            <person name="Zhang D."/>
            <person name="Xue H."/>
        </authorList>
    </citation>
    <scope>NUCLEOTIDE SEQUENCE [LARGE SCALE GENOMIC DNA]</scope>
    <source>
        <strain evidence="2 3">HHU K3-1</strain>
    </source>
</reference>
<dbReference type="RefSeq" id="WP_176268222.1">
    <property type="nucleotide sequence ID" value="NZ_JABWGV010000006.1"/>
</dbReference>
<dbReference type="EMBL" id="JABWGV010000006">
    <property type="protein sequence ID" value="NVD45916.1"/>
    <property type="molecule type" value="Genomic_DNA"/>
</dbReference>
<dbReference type="Proteomes" id="UP000561438">
    <property type="component" value="Unassembled WGS sequence"/>
</dbReference>
<evidence type="ECO:0000313" key="2">
    <source>
        <dbReference type="EMBL" id="NVD45916.1"/>
    </source>
</evidence>
<keyword evidence="3" id="KW-1185">Reference proteome</keyword>